<organism evidence="1 2">
    <name type="scientific">Blastomyces parvus</name>
    <dbReference type="NCBI Taxonomy" id="2060905"/>
    <lineage>
        <taxon>Eukaryota</taxon>
        <taxon>Fungi</taxon>
        <taxon>Dikarya</taxon>
        <taxon>Ascomycota</taxon>
        <taxon>Pezizomycotina</taxon>
        <taxon>Eurotiomycetes</taxon>
        <taxon>Eurotiomycetidae</taxon>
        <taxon>Onygenales</taxon>
        <taxon>Ajellomycetaceae</taxon>
        <taxon>Blastomyces</taxon>
    </lineage>
</organism>
<evidence type="ECO:0000313" key="2">
    <source>
        <dbReference type="Proteomes" id="UP000224080"/>
    </source>
</evidence>
<proteinExistence type="predicted"/>
<dbReference type="AlphaFoldDB" id="A0A2B7XI93"/>
<comment type="caution">
    <text evidence="1">The sequence shown here is derived from an EMBL/GenBank/DDBJ whole genome shotgun (WGS) entry which is preliminary data.</text>
</comment>
<protein>
    <submittedName>
        <fullName evidence="1">Uncharacterized protein</fullName>
    </submittedName>
</protein>
<evidence type="ECO:0000313" key="1">
    <source>
        <dbReference type="EMBL" id="PGH08412.1"/>
    </source>
</evidence>
<gene>
    <name evidence="1" type="ORF">GX51_01239</name>
</gene>
<dbReference type="EMBL" id="PDNC01000009">
    <property type="protein sequence ID" value="PGH08412.1"/>
    <property type="molecule type" value="Genomic_DNA"/>
</dbReference>
<dbReference type="Proteomes" id="UP000224080">
    <property type="component" value="Unassembled WGS sequence"/>
</dbReference>
<accession>A0A2B7XI93</accession>
<sequence length="163" mass="18606">MKKVEWVKRKSLLGTFILRIVAHIKPFFGSRGRYGRQVRGRLRRDYDTIRFEKETELIKGRSKVLPYLAPGKQRLASARDISSFTSRNPQIARAPLTMSKEIESFSVENGARMLLSGLDSHSPDEEKAAYEITAKLGDLPLAIHHMACFATDRMLSLWDTLKL</sequence>
<reference evidence="1 2" key="1">
    <citation type="submission" date="2017-10" db="EMBL/GenBank/DDBJ databases">
        <title>Comparative genomics in systemic dimorphic fungi from Ajellomycetaceae.</title>
        <authorList>
            <person name="Munoz J.F."/>
            <person name="Mcewen J.G."/>
            <person name="Clay O.K."/>
            <person name="Cuomo C.A."/>
        </authorList>
    </citation>
    <scope>NUCLEOTIDE SEQUENCE [LARGE SCALE GENOMIC DNA]</scope>
    <source>
        <strain evidence="1 2">UAMH130</strain>
    </source>
</reference>
<keyword evidence="2" id="KW-1185">Reference proteome</keyword>
<name>A0A2B7XI93_9EURO</name>